<protein>
    <recommendedName>
        <fullName evidence="2">FMR1-interacting protein 1 conserved domain-containing protein</fullName>
    </recommendedName>
</protein>
<dbReference type="Pfam" id="PF10453">
    <property type="entry name" value="NUFIP1"/>
    <property type="match status" value="1"/>
</dbReference>
<dbReference type="Gene3D" id="6.10.250.1790">
    <property type="match status" value="1"/>
</dbReference>
<evidence type="ECO:0000259" key="2">
    <source>
        <dbReference type="Pfam" id="PF10453"/>
    </source>
</evidence>
<proteinExistence type="predicted"/>
<reference evidence="3" key="1">
    <citation type="submission" date="2022-10" db="EMBL/GenBank/DDBJ databases">
        <authorList>
            <person name="Byrne P K."/>
        </authorList>
    </citation>
    <scope>NUCLEOTIDE SEQUENCE</scope>
    <source>
        <strain evidence="3">IFO1815</strain>
    </source>
</reference>
<gene>
    <name evidence="3" type="primary">SMKI06G3030</name>
    <name evidence="3" type="ORF">SMKI_06G3030</name>
</gene>
<feature type="region of interest" description="Disordered" evidence="1">
    <location>
        <begin position="1"/>
        <end position="38"/>
    </location>
</feature>
<organism evidence="3 4">
    <name type="scientific">Saccharomyces mikatae IFO 1815</name>
    <dbReference type="NCBI Taxonomy" id="226126"/>
    <lineage>
        <taxon>Eukaryota</taxon>
        <taxon>Fungi</taxon>
        <taxon>Dikarya</taxon>
        <taxon>Ascomycota</taxon>
        <taxon>Saccharomycotina</taxon>
        <taxon>Saccharomycetes</taxon>
        <taxon>Saccharomycetales</taxon>
        <taxon>Saccharomycetaceae</taxon>
        <taxon>Saccharomyces</taxon>
    </lineage>
</organism>
<dbReference type="AlphaFoldDB" id="A0AA35J068"/>
<feature type="region of interest" description="Disordered" evidence="1">
    <location>
        <begin position="349"/>
        <end position="378"/>
    </location>
</feature>
<dbReference type="GeneID" id="80918162"/>
<feature type="compositionally biased region" description="Polar residues" evidence="1">
    <location>
        <begin position="369"/>
        <end position="378"/>
    </location>
</feature>
<dbReference type="EMBL" id="OX365762">
    <property type="protein sequence ID" value="CAI4038951.1"/>
    <property type="molecule type" value="Genomic_DNA"/>
</dbReference>
<evidence type="ECO:0000256" key="1">
    <source>
        <dbReference type="SAM" id="MobiDB-lite"/>
    </source>
</evidence>
<feature type="domain" description="FMR1-interacting protein 1 conserved" evidence="2">
    <location>
        <begin position="221"/>
        <end position="271"/>
    </location>
</feature>
<name>A0AA35J068_SACMI</name>
<dbReference type="InterPro" id="IPR019496">
    <property type="entry name" value="NUFIP1_cons_dom"/>
</dbReference>
<feature type="compositionally biased region" description="Polar residues" evidence="1">
    <location>
        <begin position="1"/>
        <end position="12"/>
    </location>
</feature>
<evidence type="ECO:0000313" key="4">
    <source>
        <dbReference type="Proteomes" id="UP001161438"/>
    </source>
</evidence>
<dbReference type="RefSeq" id="XP_056082066.1">
    <property type="nucleotide sequence ID" value="XM_056222368.1"/>
</dbReference>
<dbReference type="Proteomes" id="UP001161438">
    <property type="component" value="Chromosome 6"/>
</dbReference>
<keyword evidence="4" id="KW-1185">Reference proteome</keyword>
<sequence length="378" mass="43334">MDYNNFGNFNSDGHSRLPKPTYSGTLTDGYDESKTKRQKIESATYSPNLYSNPSCYESSWSSNYTSQLSPFTAHNQYFQPLTQSTQFNFSGTPIYTGNGIPSVNQNTPYSCTSNIRERPSPYYESTQSLINNSDYRRSDSYEDVTMPTAKKTYLIKHEEKEKETLMKEITSIKPSKAQASAVPAEILRRDTGLVNSTIEDNRDVELDEVESDEQLESEGSGKVILVPGTSIALITDEDVKRWREERKKMWLLKISNNKKKHMQEMGIKEDELNGQSSILKESRKEKQFIQSIQNQVQRGNPRVDLNLKLIQREFANENSKLLDFIRELGDAGLLEYELSQEEKDILFGASGDNSRNNYKSNYRSRKSNINRGNFSRTK</sequence>
<evidence type="ECO:0000313" key="3">
    <source>
        <dbReference type="EMBL" id="CAI4038951.1"/>
    </source>
</evidence>
<accession>A0AA35J068</accession>